<dbReference type="GeneID" id="28992141"/>
<accession>A0A167MV02</accession>
<organism evidence="1 2">
    <name type="scientific">Phycomyces blakesleeanus (strain ATCC 8743b / DSM 1359 / FGSC 10004 / NBRC 33097 / NRRL 1555)</name>
    <dbReference type="NCBI Taxonomy" id="763407"/>
    <lineage>
        <taxon>Eukaryota</taxon>
        <taxon>Fungi</taxon>
        <taxon>Fungi incertae sedis</taxon>
        <taxon>Mucoromycota</taxon>
        <taxon>Mucoromycotina</taxon>
        <taxon>Mucoromycetes</taxon>
        <taxon>Mucorales</taxon>
        <taxon>Phycomycetaceae</taxon>
        <taxon>Phycomyces</taxon>
    </lineage>
</organism>
<protein>
    <submittedName>
        <fullName evidence="1">Uncharacterized protein</fullName>
    </submittedName>
</protein>
<gene>
    <name evidence="1" type="ORF">PHYBLDRAFT_144547</name>
</gene>
<keyword evidence="2" id="KW-1185">Reference proteome</keyword>
<reference evidence="2" key="1">
    <citation type="submission" date="2015-06" db="EMBL/GenBank/DDBJ databases">
        <title>Expansion of signal transduction pathways in fungi by whole-genome duplication.</title>
        <authorList>
            <consortium name="DOE Joint Genome Institute"/>
            <person name="Corrochano L.M."/>
            <person name="Kuo A."/>
            <person name="Marcet-Houben M."/>
            <person name="Polaino S."/>
            <person name="Salamov A."/>
            <person name="Villalobos J.M."/>
            <person name="Alvarez M.I."/>
            <person name="Avalos J."/>
            <person name="Benito E.P."/>
            <person name="Benoit I."/>
            <person name="Burger G."/>
            <person name="Camino L.P."/>
            <person name="Canovas D."/>
            <person name="Cerda-Olmedo E."/>
            <person name="Cheng J.-F."/>
            <person name="Dominguez A."/>
            <person name="Elias M."/>
            <person name="Eslava A.P."/>
            <person name="Glaser F."/>
            <person name="Grimwood J."/>
            <person name="Gutierrez G."/>
            <person name="Heitman J."/>
            <person name="Henrissat B."/>
            <person name="Iturriaga E.A."/>
            <person name="Lang B.F."/>
            <person name="Lavin J.L."/>
            <person name="Lee S."/>
            <person name="Li W."/>
            <person name="Lindquist E."/>
            <person name="Lopez-Garcia S."/>
            <person name="Luque E.M."/>
            <person name="Marcos A.T."/>
            <person name="Martin J."/>
            <person name="McCluskey K."/>
            <person name="Medina H.R."/>
            <person name="Miralles-Duran A."/>
            <person name="Miyazaki A."/>
            <person name="Munoz-Torres E."/>
            <person name="Oguiza J.A."/>
            <person name="Ohm R."/>
            <person name="Olmedo M."/>
            <person name="Orejas M."/>
            <person name="Ortiz-Castellanos L."/>
            <person name="Pisabarro A.G."/>
            <person name="Rodriguez-Romero J."/>
            <person name="Ruiz-Herrera J."/>
            <person name="Ruiz-Vazquez R."/>
            <person name="Sanz C."/>
            <person name="Schackwitz W."/>
            <person name="Schmutz J."/>
            <person name="Shahriari M."/>
            <person name="Shelest E."/>
            <person name="Silva-Franco F."/>
            <person name="Soanes D."/>
            <person name="Syed K."/>
            <person name="Tagua V.G."/>
            <person name="Talbot N.J."/>
            <person name="Thon M."/>
            <person name="De vries R.P."/>
            <person name="Wiebenga A."/>
            <person name="Yadav J.S."/>
            <person name="Braun E.L."/>
            <person name="Baker S."/>
            <person name="Garre V."/>
            <person name="Horwitz B."/>
            <person name="Torres-Martinez S."/>
            <person name="Idnurm A."/>
            <person name="Herrera-Estrella A."/>
            <person name="Gabaldon T."/>
            <person name="Grigoriev I.V."/>
        </authorList>
    </citation>
    <scope>NUCLEOTIDE SEQUENCE [LARGE SCALE GENOMIC DNA]</scope>
    <source>
        <strain evidence="2">NRRL 1555(-)</strain>
    </source>
</reference>
<name>A0A167MV02_PHYB8</name>
<sequence length="153" mass="17562">MPKNRRHKRIILNSPISQRPGEYNFSTNDREFSYLENSLDYFNDEAATVTTTTTTIPAETMAEFQTFETDNDVNSADEYSSNSEKYDDKNNIIDDYFNDDTTDNYVLSSVNEYLESAVNGKMDINNFGNLEEFILNTDTNNQPSSGFHPFPDL</sequence>
<dbReference type="RefSeq" id="XP_018292129.1">
    <property type="nucleotide sequence ID" value="XM_018431235.1"/>
</dbReference>
<dbReference type="VEuPathDB" id="FungiDB:PHYBLDRAFT_144547"/>
<dbReference type="AlphaFoldDB" id="A0A167MV02"/>
<dbReference type="InParanoid" id="A0A167MV02"/>
<proteinExistence type="predicted"/>
<evidence type="ECO:0000313" key="1">
    <source>
        <dbReference type="EMBL" id="OAD74089.1"/>
    </source>
</evidence>
<evidence type="ECO:0000313" key="2">
    <source>
        <dbReference type="Proteomes" id="UP000077315"/>
    </source>
</evidence>
<dbReference type="EMBL" id="KV440979">
    <property type="protein sequence ID" value="OAD74089.1"/>
    <property type="molecule type" value="Genomic_DNA"/>
</dbReference>
<dbReference type="Proteomes" id="UP000077315">
    <property type="component" value="Unassembled WGS sequence"/>
</dbReference>